<dbReference type="SUPFAM" id="SSF51306">
    <property type="entry name" value="LexA/Signal peptidase"/>
    <property type="match status" value="1"/>
</dbReference>
<gene>
    <name evidence="2" type="ORF">B7R25_00020</name>
</gene>
<evidence type="ECO:0000256" key="1">
    <source>
        <dbReference type="SAM" id="Phobius"/>
    </source>
</evidence>
<dbReference type="EMBL" id="NBXE01000002">
    <property type="protein sequence ID" value="RFA29431.1"/>
    <property type="molecule type" value="Genomic_DNA"/>
</dbReference>
<protein>
    <recommendedName>
        <fullName evidence="4">Signal peptidase I</fullName>
    </recommendedName>
</protein>
<keyword evidence="1" id="KW-0812">Transmembrane</keyword>
<dbReference type="Proteomes" id="UP000257080">
    <property type="component" value="Unassembled WGS sequence"/>
</dbReference>
<comment type="caution">
    <text evidence="2">The sequence shown here is derived from an EMBL/GenBank/DDBJ whole genome shotgun (WGS) entry which is preliminary data.</text>
</comment>
<sequence length="249" mass="25941">MFFLTGGRWFVVQTPSMGETAPVGTLILTTPTYDSNEVGDVITFHPPTTPDEVYTHRIISIDADGAISTRGDINGATDPWQLRSSDIIGHASFILPTAGWVVKAIPIVAVGSLLVWALSSMFRSPTTRSALRVAGTSLVVAVAAYILRPLIGIVVLSTTADTTGATATVVSTGILPIRVQAAGGNTADLVTGQVGTLTVPSLLDTSQYHLASALNLSLLGWVILLAVCAIPLLWTIIIGLPADPENGTA</sequence>
<proteinExistence type="predicted"/>
<evidence type="ECO:0000313" key="3">
    <source>
        <dbReference type="Proteomes" id="UP000257080"/>
    </source>
</evidence>
<reference evidence="2 3" key="1">
    <citation type="submission" date="2017-04" db="EMBL/GenBank/DDBJ databases">
        <title>Comparative genome analysis of Subtercola boreus.</title>
        <authorList>
            <person name="Cho Y.-J."/>
            <person name="Cho A."/>
            <person name="Kim O.-S."/>
            <person name="Lee J.-I."/>
        </authorList>
    </citation>
    <scope>NUCLEOTIDE SEQUENCE [LARGE SCALE GENOMIC DNA]</scope>
    <source>
        <strain evidence="2 3">P28004</strain>
    </source>
</reference>
<organism evidence="2 3">
    <name type="scientific">Subtercola boreus</name>
    <dbReference type="NCBI Taxonomy" id="120213"/>
    <lineage>
        <taxon>Bacteria</taxon>
        <taxon>Bacillati</taxon>
        <taxon>Actinomycetota</taxon>
        <taxon>Actinomycetes</taxon>
        <taxon>Micrococcales</taxon>
        <taxon>Microbacteriaceae</taxon>
        <taxon>Subtercola</taxon>
    </lineage>
</organism>
<dbReference type="InterPro" id="IPR036286">
    <property type="entry name" value="LexA/Signal_pep-like_sf"/>
</dbReference>
<dbReference type="CDD" id="cd06530">
    <property type="entry name" value="S26_SPase_I"/>
    <property type="match status" value="1"/>
</dbReference>
<accession>A0A3E0WFN6</accession>
<dbReference type="GO" id="GO:0004252">
    <property type="term" value="F:serine-type endopeptidase activity"/>
    <property type="evidence" value="ECO:0007669"/>
    <property type="project" value="InterPro"/>
</dbReference>
<dbReference type="InterPro" id="IPR019533">
    <property type="entry name" value="Peptidase_S26"/>
</dbReference>
<feature type="transmembrane region" description="Helical" evidence="1">
    <location>
        <begin position="130"/>
        <end position="147"/>
    </location>
</feature>
<dbReference type="GO" id="GO:0006465">
    <property type="term" value="P:signal peptide processing"/>
    <property type="evidence" value="ECO:0007669"/>
    <property type="project" value="InterPro"/>
</dbReference>
<keyword evidence="1" id="KW-1133">Transmembrane helix</keyword>
<evidence type="ECO:0000313" key="2">
    <source>
        <dbReference type="EMBL" id="RFA29431.1"/>
    </source>
</evidence>
<feature type="transmembrane region" description="Helical" evidence="1">
    <location>
        <begin position="100"/>
        <end position="118"/>
    </location>
</feature>
<name>A0A3E0WFN6_9MICO</name>
<feature type="transmembrane region" description="Helical" evidence="1">
    <location>
        <begin position="218"/>
        <end position="240"/>
    </location>
</feature>
<keyword evidence="1" id="KW-0472">Membrane</keyword>
<dbReference type="AlphaFoldDB" id="A0A3E0WFN6"/>
<evidence type="ECO:0008006" key="4">
    <source>
        <dbReference type="Google" id="ProtNLM"/>
    </source>
</evidence>